<keyword evidence="3 4" id="KW-0448">Lipopolysaccharide biosynthesis</keyword>
<dbReference type="InterPro" id="IPR003329">
    <property type="entry name" value="Cytidylyl_trans"/>
</dbReference>
<keyword evidence="2 4" id="KW-0548">Nucleotidyltransferase</keyword>
<dbReference type="InterPro" id="IPR004528">
    <property type="entry name" value="KdsB"/>
</dbReference>
<comment type="similarity">
    <text evidence="4">Belongs to the KdsB family.</text>
</comment>
<dbReference type="NCBIfam" id="TIGR00466">
    <property type="entry name" value="kdsB"/>
    <property type="match status" value="1"/>
</dbReference>
<dbReference type="EC" id="2.7.7.38" evidence="4"/>
<comment type="subcellular location">
    <subcellularLocation>
        <location evidence="4">Cytoplasm</location>
    </subcellularLocation>
</comment>
<name>A0ABZ0S834_9GAMM</name>
<dbReference type="GO" id="GO:0008690">
    <property type="term" value="F:3-deoxy-manno-octulosonate cytidylyltransferase activity"/>
    <property type="evidence" value="ECO:0007669"/>
    <property type="project" value="UniProtKB-EC"/>
</dbReference>
<keyword evidence="1 4" id="KW-0808">Transferase</keyword>
<evidence type="ECO:0000313" key="5">
    <source>
        <dbReference type="EMBL" id="WPL16411.1"/>
    </source>
</evidence>
<gene>
    <name evidence="4 5" type="primary">kdsB</name>
    <name evidence="5" type="ORF">Thiowin_01365</name>
</gene>
<dbReference type="Pfam" id="PF02348">
    <property type="entry name" value="CTP_transf_3"/>
    <property type="match status" value="1"/>
</dbReference>
<reference evidence="5 6" key="1">
    <citation type="journal article" date="2023" name="Microorganisms">
        <title>Thiorhodovibrio frisius and Trv. litoralis spp. nov., Two Novel Members from a Clade of Fastidious Purple Sulfur Bacteria That Exhibit Unique Red-Shifted Light-Harvesting Capabilities.</title>
        <authorList>
            <person name="Methner A."/>
            <person name="Kuzyk S.B."/>
            <person name="Petersen J."/>
            <person name="Bauer S."/>
            <person name="Brinkmann H."/>
            <person name="Sichau K."/>
            <person name="Wanner G."/>
            <person name="Wolf J."/>
            <person name="Neumann-Schaal M."/>
            <person name="Henke P."/>
            <person name="Tank M."/>
            <person name="Sproer C."/>
            <person name="Bunk B."/>
            <person name="Overmann J."/>
        </authorList>
    </citation>
    <scope>NUCLEOTIDE SEQUENCE [LARGE SCALE GENOMIC DNA]</scope>
    <source>
        <strain evidence="5 6">DSM 6702</strain>
    </source>
</reference>
<dbReference type="Gene3D" id="3.90.550.10">
    <property type="entry name" value="Spore Coat Polysaccharide Biosynthesis Protein SpsA, Chain A"/>
    <property type="match status" value="1"/>
</dbReference>
<dbReference type="PANTHER" id="PTHR42866">
    <property type="entry name" value="3-DEOXY-MANNO-OCTULOSONATE CYTIDYLYLTRANSFERASE"/>
    <property type="match status" value="1"/>
</dbReference>
<protein>
    <recommendedName>
        <fullName evidence="4">3-deoxy-manno-octulosonate cytidylyltransferase</fullName>
        <ecNumber evidence="4">2.7.7.38</ecNumber>
    </recommendedName>
    <alternativeName>
        <fullName evidence="4">CMP-2-keto-3-deoxyoctulosonic acid synthase</fullName>
        <shortName evidence="4">CKS</shortName>
        <shortName evidence="4">CMP-KDO synthase</shortName>
    </alternativeName>
</protein>
<keyword evidence="4" id="KW-0963">Cytoplasm</keyword>
<evidence type="ECO:0000256" key="4">
    <source>
        <dbReference type="HAMAP-Rule" id="MF_00057"/>
    </source>
</evidence>
<evidence type="ECO:0000256" key="1">
    <source>
        <dbReference type="ARBA" id="ARBA00022679"/>
    </source>
</evidence>
<comment type="catalytic activity">
    <reaction evidence="4">
        <text>3-deoxy-alpha-D-manno-oct-2-ulosonate + CTP = CMP-3-deoxy-beta-D-manno-octulosonate + diphosphate</text>
        <dbReference type="Rhea" id="RHEA:23448"/>
        <dbReference type="ChEBI" id="CHEBI:33019"/>
        <dbReference type="ChEBI" id="CHEBI:37563"/>
        <dbReference type="ChEBI" id="CHEBI:85986"/>
        <dbReference type="ChEBI" id="CHEBI:85987"/>
        <dbReference type="EC" id="2.7.7.38"/>
    </reaction>
</comment>
<evidence type="ECO:0000256" key="2">
    <source>
        <dbReference type="ARBA" id="ARBA00022695"/>
    </source>
</evidence>
<dbReference type="CDD" id="cd02517">
    <property type="entry name" value="CMP-KDO-Synthetase"/>
    <property type="match status" value="1"/>
</dbReference>
<dbReference type="HAMAP" id="MF_00057">
    <property type="entry name" value="KdsB"/>
    <property type="match status" value="1"/>
</dbReference>
<accession>A0ABZ0S834</accession>
<comment type="function">
    <text evidence="4">Activates KDO (a required 8-carbon sugar) for incorporation into bacterial lipopolysaccharide in Gram-negative bacteria.</text>
</comment>
<organism evidence="5 6">
    <name type="scientific">Thiorhodovibrio winogradskyi</name>
    <dbReference type="NCBI Taxonomy" id="77007"/>
    <lineage>
        <taxon>Bacteria</taxon>
        <taxon>Pseudomonadati</taxon>
        <taxon>Pseudomonadota</taxon>
        <taxon>Gammaproteobacteria</taxon>
        <taxon>Chromatiales</taxon>
        <taxon>Chromatiaceae</taxon>
        <taxon>Thiorhodovibrio</taxon>
    </lineage>
</organism>
<sequence>MNPSPSAPSSSPFKVVIPARHGASRLPGKPLVDIGGKPLIAHVLERARESQAAEVLVATEDERIARVCQELGAETVMTSDQHLSGSDRIGEVMRLRAWAPETIIVNLQGDEPCVPAALINQVAAALEHHPELGMATLSAPMDATRALNDPNVVKVVTDAEGRALYFSRAPIPWQRDALLGDGARLPPNLVFQRHIGLYAYRVDFLARFLSWPPAPLERIEALEQLRVLWNGERIQVEEACAPLGPGVDTRDDIPAVLQWLNLN</sequence>
<dbReference type="InterPro" id="IPR029044">
    <property type="entry name" value="Nucleotide-diphossugar_trans"/>
</dbReference>
<dbReference type="NCBIfam" id="NF009905">
    <property type="entry name" value="PRK13368.1"/>
    <property type="match status" value="1"/>
</dbReference>
<dbReference type="SUPFAM" id="SSF53448">
    <property type="entry name" value="Nucleotide-diphospho-sugar transferases"/>
    <property type="match status" value="1"/>
</dbReference>
<evidence type="ECO:0000313" key="6">
    <source>
        <dbReference type="Proteomes" id="UP001432180"/>
    </source>
</evidence>
<dbReference type="EMBL" id="CP121472">
    <property type="protein sequence ID" value="WPL16411.1"/>
    <property type="molecule type" value="Genomic_DNA"/>
</dbReference>
<dbReference type="NCBIfam" id="NF003952">
    <property type="entry name" value="PRK05450.1-5"/>
    <property type="match status" value="1"/>
</dbReference>
<dbReference type="RefSeq" id="WP_328986959.1">
    <property type="nucleotide sequence ID" value="NZ_CP121472.1"/>
</dbReference>
<dbReference type="PANTHER" id="PTHR42866:SF2">
    <property type="entry name" value="3-DEOXY-MANNO-OCTULOSONATE CYTIDYLYLTRANSFERASE, MITOCHONDRIAL"/>
    <property type="match status" value="1"/>
</dbReference>
<comment type="pathway">
    <text evidence="4">Nucleotide-sugar biosynthesis; CMP-3-deoxy-D-manno-octulosonate biosynthesis; CMP-3-deoxy-D-manno-octulosonate from 3-deoxy-D-manno-octulosonate and CTP: step 1/1.</text>
</comment>
<keyword evidence="6" id="KW-1185">Reference proteome</keyword>
<dbReference type="Proteomes" id="UP001432180">
    <property type="component" value="Chromosome"/>
</dbReference>
<proteinExistence type="inferred from homology"/>
<dbReference type="NCBIfam" id="NF003950">
    <property type="entry name" value="PRK05450.1-3"/>
    <property type="match status" value="1"/>
</dbReference>
<evidence type="ECO:0000256" key="3">
    <source>
        <dbReference type="ARBA" id="ARBA00022985"/>
    </source>
</evidence>